<name>A0A067RF42_ZOONE</name>
<dbReference type="InParanoid" id="A0A067RF42"/>
<dbReference type="EMBL" id="KK852674">
    <property type="protein sequence ID" value="KDR18728.1"/>
    <property type="molecule type" value="Genomic_DNA"/>
</dbReference>
<reference evidence="1 2" key="1">
    <citation type="journal article" date="2014" name="Nat. Commun.">
        <title>Molecular traces of alternative social organization in a termite genome.</title>
        <authorList>
            <person name="Terrapon N."/>
            <person name="Li C."/>
            <person name="Robertson H.M."/>
            <person name="Ji L."/>
            <person name="Meng X."/>
            <person name="Booth W."/>
            <person name="Chen Z."/>
            <person name="Childers C.P."/>
            <person name="Glastad K.M."/>
            <person name="Gokhale K."/>
            <person name="Gowin J."/>
            <person name="Gronenberg W."/>
            <person name="Hermansen R.A."/>
            <person name="Hu H."/>
            <person name="Hunt B.G."/>
            <person name="Huylmans A.K."/>
            <person name="Khalil S.M."/>
            <person name="Mitchell R.D."/>
            <person name="Munoz-Torres M.C."/>
            <person name="Mustard J.A."/>
            <person name="Pan H."/>
            <person name="Reese J.T."/>
            <person name="Scharf M.E."/>
            <person name="Sun F."/>
            <person name="Vogel H."/>
            <person name="Xiao J."/>
            <person name="Yang W."/>
            <person name="Yang Z."/>
            <person name="Yang Z."/>
            <person name="Zhou J."/>
            <person name="Zhu J."/>
            <person name="Brent C.S."/>
            <person name="Elsik C.G."/>
            <person name="Goodisman M.A."/>
            <person name="Liberles D.A."/>
            <person name="Roe R.M."/>
            <person name="Vargo E.L."/>
            <person name="Vilcinskas A."/>
            <person name="Wang J."/>
            <person name="Bornberg-Bauer E."/>
            <person name="Korb J."/>
            <person name="Zhang G."/>
            <person name="Liebig J."/>
        </authorList>
    </citation>
    <scope>NUCLEOTIDE SEQUENCE [LARGE SCALE GENOMIC DNA]</scope>
    <source>
        <tissue evidence="1">Whole organism</tissue>
    </source>
</reference>
<accession>A0A067RF42</accession>
<sequence>MWTTSTKRMPGCGEKKLTCEHHKTCSDEIVTKHLRSLTLQVGPDQWPNDVHGNIEL</sequence>
<dbReference type="AlphaFoldDB" id="A0A067RF42"/>
<evidence type="ECO:0000313" key="1">
    <source>
        <dbReference type="EMBL" id="KDR18728.1"/>
    </source>
</evidence>
<evidence type="ECO:0000313" key="2">
    <source>
        <dbReference type="Proteomes" id="UP000027135"/>
    </source>
</evidence>
<gene>
    <name evidence="1" type="ORF">L798_07411</name>
</gene>
<organism evidence="1 2">
    <name type="scientific">Zootermopsis nevadensis</name>
    <name type="common">Dampwood termite</name>
    <dbReference type="NCBI Taxonomy" id="136037"/>
    <lineage>
        <taxon>Eukaryota</taxon>
        <taxon>Metazoa</taxon>
        <taxon>Ecdysozoa</taxon>
        <taxon>Arthropoda</taxon>
        <taxon>Hexapoda</taxon>
        <taxon>Insecta</taxon>
        <taxon>Pterygota</taxon>
        <taxon>Neoptera</taxon>
        <taxon>Polyneoptera</taxon>
        <taxon>Dictyoptera</taxon>
        <taxon>Blattodea</taxon>
        <taxon>Blattoidea</taxon>
        <taxon>Termitoidae</taxon>
        <taxon>Termopsidae</taxon>
        <taxon>Zootermopsis</taxon>
    </lineage>
</organism>
<keyword evidence="2" id="KW-1185">Reference proteome</keyword>
<proteinExistence type="predicted"/>
<protein>
    <submittedName>
        <fullName evidence="1">Uncharacterized protein</fullName>
    </submittedName>
</protein>
<dbReference type="Proteomes" id="UP000027135">
    <property type="component" value="Unassembled WGS sequence"/>
</dbReference>